<gene>
    <name evidence="2" type="ORF">GLE_4042</name>
</gene>
<feature type="domain" description="DUF3658" evidence="1">
    <location>
        <begin position="32"/>
        <end position="97"/>
    </location>
</feature>
<dbReference type="PATRIC" id="fig|69.6.peg.3984"/>
<evidence type="ECO:0000259" key="1">
    <source>
        <dbReference type="Pfam" id="PF12395"/>
    </source>
</evidence>
<dbReference type="Pfam" id="PF12395">
    <property type="entry name" value="DUF3658"/>
    <property type="match status" value="1"/>
</dbReference>
<evidence type="ECO:0000313" key="3">
    <source>
        <dbReference type="Proteomes" id="UP000061569"/>
    </source>
</evidence>
<proteinExistence type="predicted"/>
<evidence type="ECO:0000313" key="2">
    <source>
        <dbReference type="EMBL" id="ALN59384.1"/>
    </source>
</evidence>
<dbReference type="KEGG" id="lez:GLE_4042"/>
<sequence>MERYSSEYEAPDAPPDENALKLIEVLRPGQIQGIDTALLNACDHRWRKVAWVVGTVMDNMPDRVPGIPDSFYAKRVAEMVATGRLEAQGDLSRMRYSEVRLAAGVVR</sequence>
<dbReference type="Proteomes" id="UP000061569">
    <property type="component" value="Chromosome"/>
</dbReference>
<protein>
    <recommendedName>
        <fullName evidence="1">DUF3658 domain-containing protein</fullName>
    </recommendedName>
</protein>
<name>A0A0S2DMI3_LYSEN</name>
<dbReference type="EMBL" id="CP013140">
    <property type="protein sequence ID" value="ALN59384.1"/>
    <property type="molecule type" value="Genomic_DNA"/>
</dbReference>
<organism evidence="2 3">
    <name type="scientific">Lysobacter enzymogenes</name>
    <dbReference type="NCBI Taxonomy" id="69"/>
    <lineage>
        <taxon>Bacteria</taxon>
        <taxon>Pseudomonadati</taxon>
        <taxon>Pseudomonadota</taxon>
        <taxon>Gammaproteobacteria</taxon>
        <taxon>Lysobacterales</taxon>
        <taxon>Lysobacteraceae</taxon>
        <taxon>Lysobacter</taxon>
    </lineage>
</organism>
<accession>A0A0S2DMI3</accession>
<dbReference type="AlphaFoldDB" id="A0A0S2DMI3"/>
<dbReference type="InterPro" id="IPR022123">
    <property type="entry name" value="DUF3658"/>
</dbReference>
<dbReference type="RefSeq" id="WP_057948737.1">
    <property type="nucleotide sequence ID" value="NZ_CP110813.1"/>
</dbReference>
<reference evidence="2 3" key="1">
    <citation type="submission" date="2015-11" db="EMBL/GenBank/DDBJ databases">
        <title>Genome sequences of Lysobacter enzymogenes strain C3 and Lysobacter antibioticus ATCC 29479.</title>
        <authorList>
            <person name="Kobayashi D.Y."/>
        </authorList>
    </citation>
    <scope>NUCLEOTIDE SEQUENCE [LARGE SCALE GENOMIC DNA]</scope>
    <source>
        <strain evidence="2 3">C3</strain>
    </source>
</reference>